<keyword evidence="2" id="KW-1185">Reference proteome</keyword>
<gene>
    <name evidence="1" type="ORF">VR44_38865</name>
</gene>
<sequence length="77" mass="7735">MDEVLVKALAKTPEDRWGSCLEFTGALRRAGTAPVPVPVAGAVAGAAADAGALAQAAGPPPPPPPPRWALPVFRGRA</sequence>
<dbReference type="Proteomes" id="UP000033551">
    <property type="component" value="Unassembled WGS sequence"/>
</dbReference>
<accession>A0A0F4IDA8</accession>
<organism evidence="1 2">
    <name type="scientific">Streptomyces katrae</name>
    <dbReference type="NCBI Taxonomy" id="68223"/>
    <lineage>
        <taxon>Bacteria</taxon>
        <taxon>Bacillati</taxon>
        <taxon>Actinomycetota</taxon>
        <taxon>Actinomycetes</taxon>
        <taxon>Kitasatosporales</taxon>
        <taxon>Streptomycetaceae</taxon>
        <taxon>Streptomyces</taxon>
    </lineage>
</organism>
<dbReference type="AlphaFoldDB" id="A0A0F4IDA8"/>
<evidence type="ECO:0000313" key="2">
    <source>
        <dbReference type="Proteomes" id="UP000033551"/>
    </source>
</evidence>
<dbReference type="EMBL" id="JZWV01001523">
    <property type="protein sequence ID" value="KJY20015.1"/>
    <property type="molecule type" value="Genomic_DNA"/>
</dbReference>
<reference evidence="1 2" key="1">
    <citation type="submission" date="2015-02" db="EMBL/GenBank/DDBJ databases">
        <authorList>
            <person name="Ju K.-S."/>
            <person name="Doroghazi J.R."/>
            <person name="Metcalf W."/>
        </authorList>
    </citation>
    <scope>NUCLEOTIDE SEQUENCE [LARGE SCALE GENOMIC DNA]</scope>
    <source>
        <strain evidence="1 2">NRRL ISP-5550</strain>
    </source>
</reference>
<proteinExistence type="predicted"/>
<evidence type="ECO:0000313" key="1">
    <source>
        <dbReference type="EMBL" id="KJY20015.1"/>
    </source>
</evidence>
<name>A0A0F4IDA8_9ACTN</name>
<comment type="caution">
    <text evidence="1">The sequence shown here is derived from an EMBL/GenBank/DDBJ whole genome shotgun (WGS) entry which is preliminary data.</text>
</comment>
<dbReference type="PATRIC" id="fig|68223.7.peg.5488"/>
<protein>
    <submittedName>
        <fullName evidence="1">Uncharacterized protein</fullName>
    </submittedName>
</protein>